<dbReference type="PANTHER" id="PTHR38116:SF1">
    <property type="entry name" value="BZIP DOMAIN-CONTAINING PROTEIN"/>
    <property type="match status" value="1"/>
</dbReference>
<dbReference type="PANTHER" id="PTHR38116">
    <property type="entry name" value="CHROMOSOME 7, WHOLE GENOME SHOTGUN SEQUENCE"/>
    <property type="match status" value="1"/>
</dbReference>
<sequence length="307" mass="34772">MGMVPTIPLQQLPQQQKAPSEEDWTGVSDPVTRRRLQNRLNQRSYRQRHAKNNNTGHSGQAYCFVDPSHDSGRPLQLMRSASAAANTVSHVAAILCRLTMDQHSTCTFAPPNIHELMNQFERDALEKYLSGSPEIDQLLSLSRINVLRAAYENVIALGMSAEWLCADEAVSVFSQSCPGVREIDVPQSLSPTSLQRRVPHHPWLDVFPFQQMRDNMIVAGDALDDDELCHDLVCFWDTRDSRATLLVWGAPWDPQNWEASEAFAIKWHWVLRGCPDLLVSTNKWRRQRGEKPLLWKGILGAGRTQVV</sequence>
<dbReference type="Proteomes" id="UP000234474">
    <property type="component" value="Unassembled WGS sequence"/>
</dbReference>
<dbReference type="GeneID" id="36530989"/>
<dbReference type="VEuPathDB" id="FungiDB:P174DRAFT_395117"/>
<dbReference type="Pfam" id="PF11905">
    <property type="entry name" value="DUF3425"/>
    <property type="match status" value="1"/>
</dbReference>
<protein>
    <recommendedName>
        <fullName evidence="4">BZIP domain-containing protein</fullName>
    </recommendedName>
</protein>
<dbReference type="OMA" id="QTDMLLN"/>
<name>A0A2I1C0P9_ASPN1</name>
<comment type="caution">
    <text evidence="2">The sequence shown here is derived from an EMBL/GenBank/DDBJ whole genome shotgun (WGS) entry which is preliminary data.</text>
</comment>
<gene>
    <name evidence="2" type="ORF">P174DRAFT_395117</name>
</gene>
<evidence type="ECO:0000256" key="1">
    <source>
        <dbReference type="SAM" id="MobiDB-lite"/>
    </source>
</evidence>
<dbReference type="CDD" id="cd14688">
    <property type="entry name" value="bZIP_YAP"/>
    <property type="match status" value="1"/>
</dbReference>
<proteinExistence type="predicted"/>
<dbReference type="STRING" id="1392255.A0A2I1C0P9"/>
<dbReference type="OrthoDB" id="2245989at2759"/>
<evidence type="ECO:0000313" key="3">
    <source>
        <dbReference type="Proteomes" id="UP000234474"/>
    </source>
</evidence>
<keyword evidence="3" id="KW-1185">Reference proteome</keyword>
<accession>A0A2I1C0P9</accession>
<dbReference type="AlphaFoldDB" id="A0A2I1C0P9"/>
<dbReference type="RefSeq" id="XP_024679758.1">
    <property type="nucleotide sequence ID" value="XM_024823664.1"/>
</dbReference>
<dbReference type="InterPro" id="IPR021833">
    <property type="entry name" value="DUF3425"/>
</dbReference>
<organism evidence="2 3">
    <name type="scientific">Aspergillus novofumigatus (strain IBT 16806)</name>
    <dbReference type="NCBI Taxonomy" id="1392255"/>
    <lineage>
        <taxon>Eukaryota</taxon>
        <taxon>Fungi</taxon>
        <taxon>Dikarya</taxon>
        <taxon>Ascomycota</taxon>
        <taxon>Pezizomycotina</taxon>
        <taxon>Eurotiomycetes</taxon>
        <taxon>Eurotiomycetidae</taxon>
        <taxon>Eurotiales</taxon>
        <taxon>Aspergillaceae</taxon>
        <taxon>Aspergillus</taxon>
        <taxon>Aspergillus subgen. Fumigati</taxon>
    </lineage>
</organism>
<evidence type="ECO:0008006" key="4">
    <source>
        <dbReference type="Google" id="ProtNLM"/>
    </source>
</evidence>
<dbReference type="EMBL" id="MSZS01000007">
    <property type="protein sequence ID" value="PKX91163.1"/>
    <property type="molecule type" value="Genomic_DNA"/>
</dbReference>
<feature type="region of interest" description="Disordered" evidence="1">
    <location>
        <begin position="1"/>
        <end position="60"/>
    </location>
</feature>
<reference evidence="3" key="1">
    <citation type="journal article" date="2018" name="Proc. Natl. Acad. Sci. U.S.A.">
        <title>Linking secondary metabolites to gene clusters through genome sequencing of six diverse Aspergillus species.</title>
        <authorList>
            <person name="Kaerboelling I."/>
            <person name="Vesth T.C."/>
            <person name="Frisvad J.C."/>
            <person name="Nybo J.L."/>
            <person name="Theobald S."/>
            <person name="Kuo A."/>
            <person name="Bowyer P."/>
            <person name="Matsuda Y."/>
            <person name="Mondo S."/>
            <person name="Lyhne E.K."/>
            <person name="Kogle M.E."/>
            <person name="Clum A."/>
            <person name="Lipzen A."/>
            <person name="Salamov A."/>
            <person name="Ngan C.Y."/>
            <person name="Daum C."/>
            <person name="Chiniquy J."/>
            <person name="Barry K."/>
            <person name="LaButti K."/>
            <person name="Haridas S."/>
            <person name="Simmons B.A."/>
            <person name="Magnuson J.K."/>
            <person name="Mortensen U.H."/>
            <person name="Larsen T.O."/>
            <person name="Grigoriev I.V."/>
            <person name="Baker S.E."/>
            <person name="Andersen M.R."/>
        </authorList>
    </citation>
    <scope>NUCLEOTIDE SEQUENCE [LARGE SCALE GENOMIC DNA]</scope>
    <source>
        <strain evidence="3">IBT 16806</strain>
    </source>
</reference>
<evidence type="ECO:0000313" key="2">
    <source>
        <dbReference type="EMBL" id="PKX91163.1"/>
    </source>
</evidence>